<protein>
    <submittedName>
        <fullName evidence="3">Universal stress protein</fullName>
    </submittedName>
</protein>
<dbReference type="RefSeq" id="WP_203734968.1">
    <property type="nucleotide sequence ID" value="NZ_BAAATX010000033.1"/>
</dbReference>
<dbReference type="Gene3D" id="3.40.50.620">
    <property type="entry name" value="HUPs"/>
    <property type="match status" value="2"/>
</dbReference>
<feature type="domain" description="UspA" evidence="2">
    <location>
        <begin position="2"/>
        <end position="137"/>
    </location>
</feature>
<dbReference type="InterPro" id="IPR006016">
    <property type="entry name" value="UspA"/>
</dbReference>
<dbReference type="InterPro" id="IPR006015">
    <property type="entry name" value="Universal_stress_UspA"/>
</dbReference>
<comment type="caution">
    <text evidence="3">The sequence shown here is derived from an EMBL/GenBank/DDBJ whole genome shotgun (WGS) entry which is preliminary data.</text>
</comment>
<gene>
    <name evidence="3" type="ORF">Adu01nite_84710</name>
</gene>
<feature type="domain" description="UspA" evidence="2">
    <location>
        <begin position="146"/>
        <end position="283"/>
    </location>
</feature>
<evidence type="ECO:0000259" key="2">
    <source>
        <dbReference type="Pfam" id="PF00582"/>
    </source>
</evidence>
<organism evidence="3 4">
    <name type="scientific">Paractinoplanes durhamensis</name>
    <dbReference type="NCBI Taxonomy" id="113563"/>
    <lineage>
        <taxon>Bacteria</taxon>
        <taxon>Bacillati</taxon>
        <taxon>Actinomycetota</taxon>
        <taxon>Actinomycetes</taxon>
        <taxon>Micromonosporales</taxon>
        <taxon>Micromonosporaceae</taxon>
        <taxon>Paractinoplanes</taxon>
    </lineage>
</organism>
<dbReference type="SUPFAM" id="SSF52402">
    <property type="entry name" value="Adenine nucleotide alpha hydrolases-like"/>
    <property type="match status" value="2"/>
</dbReference>
<evidence type="ECO:0000313" key="4">
    <source>
        <dbReference type="Proteomes" id="UP000637628"/>
    </source>
</evidence>
<dbReference type="PANTHER" id="PTHR46268">
    <property type="entry name" value="STRESS RESPONSE PROTEIN NHAX"/>
    <property type="match status" value="1"/>
</dbReference>
<dbReference type="PRINTS" id="PR01438">
    <property type="entry name" value="UNVRSLSTRESS"/>
</dbReference>
<reference evidence="3 4" key="1">
    <citation type="submission" date="2021-01" db="EMBL/GenBank/DDBJ databases">
        <title>Whole genome shotgun sequence of Actinoplanes durhamensis NBRC 14914.</title>
        <authorList>
            <person name="Komaki H."/>
            <person name="Tamura T."/>
        </authorList>
    </citation>
    <scope>NUCLEOTIDE SEQUENCE [LARGE SCALE GENOMIC DNA]</scope>
    <source>
        <strain evidence="3 4">NBRC 14914</strain>
    </source>
</reference>
<dbReference type="PANTHER" id="PTHR46268:SF6">
    <property type="entry name" value="UNIVERSAL STRESS PROTEIN UP12"/>
    <property type="match status" value="1"/>
</dbReference>
<keyword evidence="4" id="KW-1185">Reference proteome</keyword>
<accession>A0ABQ3ZBB4</accession>
<sequence>MSVVVATDGTEAATAAVTWAAAEARRRRAGLRIVYAYDSDWLETRFDIGAEYLDVAESLAKAVVADARDRARAVVPDLYIETDTLPGHAIPRLLEVAEGADLLVLGSRGRGGFAGLLLGSVSQRLATHAPCPVAVVRDAMNSDGPVVAGVDDSPSAEQVLPTAFAAADERGTTLIVLRSYLPAVPRWLAGVPIPADLTDPADDPIERAHLEEQLAPWRERYPRVRVETVLTHDGAAAALVDAAKHAALTIVGSHGHGTLAAALLGSTVLQLLHHADCPVMVVR</sequence>
<dbReference type="Proteomes" id="UP000637628">
    <property type="component" value="Unassembled WGS sequence"/>
</dbReference>
<proteinExistence type="inferred from homology"/>
<dbReference type="InterPro" id="IPR014729">
    <property type="entry name" value="Rossmann-like_a/b/a_fold"/>
</dbReference>
<name>A0ABQ3ZBB4_9ACTN</name>
<evidence type="ECO:0000313" key="3">
    <source>
        <dbReference type="EMBL" id="GIE07121.1"/>
    </source>
</evidence>
<dbReference type="EMBL" id="BOML01000072">
    <property type="protein sequence ID" value="GIE07121.1"/>
    <property type="molecule type" value="Genomic_DNA"/>
</dbReference>
<evidence type="ECO:0000256" key="1">
    <source>
        <dbReference type="ARBA" id="ARBA00008791"/>
    </source>
</evidence>
<dbReference type="Pfam" id="PF00582">
    <property type="entry name" value="Usp"/>
    <property type="match status" value="2"/>
</dbReference>
<comment type="similarity">
    <text evidence="1">Belongs to the universal stress protein A family.</text>
</comment>